<feature type="region of interest" description="Disordered" evidence="1">
    <location>
        <begin position="418"/>
        <end position="503"/>
    </location>
</feature>
<dbReference type="KEGG" id="tnl:113501679"/>
<keyword evidence="2" id="KW-1185">Reference proteome</keyword>
<evidence type="ECO:0000313" key="3">
    <source>
        <dbReference type="RefSeq" id="XP_026738668.1"/>
    </source>
</evidence>
<sequence length="954" mass="109322">MAYQNPTFIIKNIDPQYTSLENRDYDFVNNWIDVSVENEVWRGKKLREGKPIPIKIKDDYDVINIDYLDPVCNAKRQRRRPTSASSAYTQHEAMARTNTGRKKTKHHNKRCSMRIAELAVPTKRQCIDTWRNKSSLLPEFMVDRLKQHVMDQRPVVQIPEAIYCFQKRQRPHSAKNTSYKSSTSTKNNATRNILKPLRQLDMKSLCIIFGNKIEKMLLTPMNLTLNTNMKNLSKVVACDIAQIMKTSKLNIEQDLSRSMQLEVANKVTVWIAGILEDLTFKLLEEDLKDLEEEEGPVLDLLDGLVDNVLNICEPPPVYIDETSSSSSPKNEVLEEESLKSPDSNIDVNVKNNSPFDDITFSVEQIQDKAQDLIGDLEDYKEITDEEFIKNTVYNIIKSIDKQSDEVDSEKSDLTENLADQTNKEFSDENLDPEFENEGDKEFDNEEIVGDINEGSGEAIEDEEISLAQDENDNGDYDESNDTKSDSFDNIKENDILEEEDIADKNDSNVSDVFDLLTEDGDAKKSKSVNLPITDFVNSDVENIRTSIADNFVQQEKTGSDSRGNTTNEKNRPNIIFAEPNEYLLSDADETWPLEINSDRTYLKLSESVSKSVTSLGNIFESEDEDKTGDKSSPKEETRQQLHQKIMDNISSEQRHSVEVVVNTSKYDIGNQINGVLKTATKETTTNQTIATDTNLDEEPQDKKSLDTKPVDAKPIEKKTIDKTVEKKPVDTEPFDKFEVTVPQPHKTAMLHTKQKTFTERPKYNEIKIDNTGHYKSGSASSLSTKPEEETIRSHKTQSHIDYSWKVHPKTAPSWVRSWGQGQGEPSEDSIPIQIRPTRVKESEMRKWCKDLEKAYINLAMWSEWIDTTCKETISLLKRKETACSSLGKRNTSDWIRFKKNINKDAILWTKLYQRTEDNFKSLKRKYNNVEIVSAEYCAMCTCNKTRKNLNIEYL</sequence>
<dbReference type="Proteomes" id="UP000322000">
    <property type="component" value="Chromosome 16"/>
</dbReference>
<feature type="region of interest" description="Disordered" evidence="1">
    <location>
        <begin position="553"/>
        <end position="572"/>
    </location>
</feature>
<feature type="compositionally biased region" description="Acidic residues" evidence="1">
    <location>
        <begin position="427"/>
        <end position="448"/>
    </location>
</feature>
<accession>A0A7E5WD75</accession>
<feature type="compositionally biased region" description="Basic and acidic residues" evidence="1">
    <location>
        <begin position="627"/>
        <end position="639"/>
    </location>
</feature>
<reference evidence="3" key="1">
    <citation type="submission" date="2025-08" db="UniProtKB">
        <authorList>
            <consortium name="RefSeq"/>
        </authorList>
    </citation>
    <scope>IDENTIFICATION</scope>
</reference>
<evidence type="ECO:0000256" key="1">
    <source>
        <dbReference type="SAM" id="MobiDB-lite"/>
    </source>
</evidence>
<dbReference type="InParanoid" id="A0A7E5WD75"/>
<proteinExistence type="predicted"/>
<feature type="compositionally biased region" description="Polar residues" evidence="1">
    <location>
        <begin position="340"/>
        <end position="350"/>
    </location>
</feature>
<feature type="compositionally biased region" description="Acidic residues" evidence="1">
    <location>
        <begin position="458"/>
        <end position="479"/>
    </location>
</feature>
<feature type="region of interest" description="Disordered" evidence="1">
    <location>
        <begin position="619"/>
        <end position="641"/>
    </location>
</feature>
<feature type="compositionally biased region" description="Basic and acidic residues" evidence="1">
    <location>
        <begin position="480"/>
        <end position="494"/>
    </location>
</feature>
<name>A0A7E5WD75_TRINI</name>
<gene>
    <name evidence="3" type="primary">LOC113501679</name>
</gene>
<dbReference type="AlphaFoldDB" id="A0A7E5WD75"/>
<dbReference type="OrthoDB" id="7482279at2759"/>
<protein>
    <submittedName>
        <fullName evidence="3">Papilin-like</fullName>
    </submittedName>
</protein>
<dbReference type="GeneID" id="113501679"/>
<feature type="compositionally biased region" description="Polar residues" evidence="1">
    <location>
        <begin position="553"/>
        <end position="567"/>
    </location>
</feature>
<evidence type="ECO:0000313" key="2">
    <source>
        <dbReference type="Proteomes" id="UP000322000"/>
    </source>
</evidence>
<organism evidence="2 3">
    <name type="scientific">Trichoplusia ni</name>
    <name type="common">Cabbage looper</name>
    <dbReference type="NCBI Taxonomy" id="7111"/>
    <lineage>
        <taxon>Eukaryota</taxon>
        <taxon>Metazoa</taxon>
        <taxon>Ecdysozoa</taxon>
        <taxon>Arthropoda</taxon>
        <taxon>Hexapoda</taxon>
        <taxon>Insecta</taxon>
        <taxon>Pterygota</taxon>
        <taxon>Neoptera</taxon>
        <taxon>Endopterygota</taxon>
        <taxon>Lepidoptera</taxon>
        <taxon>Glossata</taxon>
        <taxon>Ditrysia</taxon>
        <taxon>Noctuoidea</taxon>
        <taxon>Noctuidae</taxon>
        <taxon>Plusiinae</taxon>
        <taxon>Trichoplusia</taxon>
    </lineage>
</organism>
<dbReference type="RefSeq" id="XP_026738668.1">
    <property type="nucleotide sequence ID" value="XM_026882867.1"/>
</dbReference>
<feature type="region of interest" description="Disordered" evidence="1">
    <location>
        <begin position="319"/>
        <end position="350"/>
    </location>
</feature>
<feature type="region of interest" description="Disordered" evidence="1">
    <location>
        <begin position="769"/>
        <end position="788"/>
    </location>
</feature>